<keyword evidence="3" id="KW-1185">Reference proteome</keyword>
<reference evidence="2 3" key="1">
    <citation type="journal article" date="2015" name="Genome Biol. Evol.">
        <title>The genome of winter moth (Operophtera brumata) provides a genomic perspective on sexual dimorphism and phenology.</title>
        <authorList>
            <person name="Derks M.F."/>
            <person name="Smit S."/>
            <person name="Salis L."/>
            <person name="Schijlen E."/>
            <person name="Bossers A."/>
            <person name="Mateman C."/>
            <person name="Pijl A.S."/>
            <person name="de Ridder D."/>
            <person name="Groenen M.A."/>
            <person name="Visser M.E."/>
            <person name="Megens H.J."/>
        </authorList>
    </citation>
    <scope>NUCLEOTIDE SEQUENCE [LARGE SCALE GENOMIC DNA]</scope>
    <source>
        <strain evidence="2">WM2013NL</strain>
        <tissue evidence="2">Head and thorax</tissue>
    </source>
</reference>
<dbReference type="STRING" id="104452.A0A0L7LKJ9"/>
<dbReference type="SUPFAM" id="SSF69989">
    <property type="entry name" value="C-terminal domain of PLC-beta"/>
    <property type="match status" value="1"/>
</dbReference>
<evidence type="ECO:0000313" key="2">
    <source>
        <dbReference type="EMBL" id="KOB75894.1"/>
    </source>
</evidence>
<evidence type="ECO:0000256" key="1">
    <source>
        <dbReference type="SAM" id="MobiDB-lite"/>
    </source>
</evidence>
<protein>
    <submittedName>
        <fullName evidence="2">Phosphoinositide phospholipase C</fullName>
    </submittedName>
</protein>
<feature type="region of interest" description="Disordered" evidence="1">
    <location>
        <begin position="19"/>
        <end position="67"/>
    </location>
</feature>
<organism evidence="2 3">
    <name type="scientific">Operophtera brumata</name>
    <name type="common">Winter moth</name>
    <name type="synonym">Phalaena brumata</name>
    <dbReference type="NCBI Taxonomy" id="104452"/>
    <lineage>
        <taxon>Eukaryota</taxon>
        <taxon>Metazoa</taxon>
        <taxon>Ecdysozoa</taxon>
        <taxon>Arthropoda</taxon>
        <taxon>Hexapoda</taxon>
        <taxon>Insecta</taxon>
        <taxon>Pterygota</taxon>
        <taxon>Neoptera</taxon>
        <taxon>Endopterygota</taxon>
        <taxon>Lepidoptera</taxon>
        <taxon>Glossata</taxon>
        <taxon>Ditrysia</taxon>
        <taxon>Geometroidea</taxon>
        <taxon>Geometridae</taxon>
        <taxon>Larentiinae</taxon>
        <taxon>Operophtera</taxon>
    </lineage>
</organism>
<proteinExistence type="predicted"/>
<evidence type="ECO:0000313" key="3">
    <source>
        <dbReference type="Proteomes" id="UP000037510"/>
    </source>
</evidence>
<comment type="caution">
    <text evidence="2">The sequence shown here is derived from an EMBL/GenBank/DDBJ whole genome shotgun (WGS) entry which is preliminary data.</text>
</comment>
<gene>
    <name evidence="2" type="ORF">OBRU01_06471</name>
</gene>
<sequence length="67" mass="8061">MMETTQQAQFKQLEAKHERELKEMNARQTKISLDTSKEVANDKTLKTKQEKDRRLREKKQNNTKKKN</sequence>
<dbReference type="AlphaFoldDB" id="A0A0L7LKJ9"/>
<name>A0A0L7LKJ9_OPEBR</name>
<accession>A0A0L7LKJ9</accession>
<feature type="compositionally biased region" description="Basic and acidic residues" evidence="1">
    <location>
        <begin position="35"/>
        <end position="60"/>
    </location>
</feature>
<dbReference type="Gene3D" id="1.20.1230.10">
    <property type="entry name" value="Phospholipase C beta, distal C-terminal domain"/>
    <property type="match status" value="1"/>
</dbReference>
<dbReference type="Proteomes" id="UP000037510">
    <property type="component" value="Unassembled WGS sequence"/>
</dbReference>
<dbReference type="InterPro" id="IPR042531">
    <property type="entry name" value="PLC-beta_C_sf"/>
</dbReference>
<dbReference type="EMBL" id="JTDY01000783">
    <property type="protein sequence ID" value="KOB75894.1"/>
    <property type="molecule type" value="Genomic_DNA"/>
</dbReference>